<dbReference type="SUPFAM" id="SSF55073">
    <property type="entry name" value="Nucleotide cyclase"/>
    <property type="match status" value="1"/>
</dbReference>
<dbReference type="InterPro" id="IPR001633">
    <property type="entry name" value="EAL_dom"/>
</dbReference>
<dbReference type="PANTHER" id="PTHR44757:SF2">
    <property type="entry name" value="BIOFILM ARCHITECTURE MAINTENANCE PROTEIN MBAA"/>
    <property type="match status" value="1"/>
</dbReference>
<dbReference type="CDD" id="cd01948">
    <property type="entry name" value="EAL"/>
    <property type="match status" value="1"/>
</dbReference>
<name>A0ABQ1HAC0_9GAMM</name>
<dbReference type="PROSITE" id="PS50883">
    <property type="entry name" value="EAL"/>
    <property type="match status" value="1"/>
</dbReference>
<dbReference type="NCBIfam" id="TIGR00254">
    <property type="entry name" value="GGDEF"/>
    <property type="match status" value="1"/>
</dbReference>
<dbReference type="InterPro" id="IPR043128">
    <property type="entry name" value="Rev_trsase/Diguanyl_cyclase"/>
</dbReference>
<dbReference type="Gene3D" id="3.30.450.40">
    <property type="match status" value="2"/>
</dbReference>
<dbReference type="Pfam" id="PF00990">
    <property type="entry name" value="GGDEF"/>
    <property type="match status" value="1"/>
</dbReference>
<keyword evidence="4" id="KW-1185">Reference proteome</keyword>
<organism evidence="3 4">
    <name type="scientific">Arenimonas soli</name>
    <dbReference type="NCBI Taxonomy" id="2269504"/>
    <lineage>
        <taxon>Bacteria</taxon>
        <taxon>Pseudomonadati</taxon>
        <taxon>Pseudomonadota</taxon>
        <taxon>Gammaproteobacteria</taxon>
        <taxon>Lysobacterales</taxon>
        <taxon>Lysobacteraceae</taxon>
        <taxon>Arenimonas</taxon>
    </lineage>
</organism>
<accession>A0ABQ1HAC0</accession>
<dbReference type="SMART" id="SM00065">
    <property type="entry name" value="GAF"/>
    <property type="match status" value="2"/>
</dbReference>
<dbReference type="SMART" id="SM00267">
    <property type="entry name" value="GGDEF"/>
    <property type="match status" value="1"/>
</dbReference>
<evidence type="ECO:0000313" key="4">
    <source>
        <dbReference type="Proteomes" id="UP000623419"/>
    </source>
</evidence>
<dbReference type="InterPro" id="IPR003018">
    <property type="entry name" value="GAF"/>
</dbReference>
<dbReference type="SUPFAM" id="SSF55781">
    <property type="entry name" value="GAF domain-like"/>
    <property type="match status" value="2"/>
</dbReference>
<dbReference type="InterPro" id="IPR035919">
    <property type="entry name" value="EAL_sf"/>
</dbReference>
<dbReference type="PROSITE" id="PS50887">
    <property type="entry name" value="GGDEF"/>
    <property type="match status" value="1"/>
</dbReference>
<reference evidence="4" key="1">
    <citation type="journal article" date="2019" name="Int. J. Syst. Evol. Microbiol.">
        <title>The Global Catalogue of Microorganisms (GCM) 10K type strain sequencing project: providing services to taxonomists for standard genome sequencing and annotation.</title>
        <authorList>
            <consortium name="The Broad Institute Genomics Platform"/>
            <consortium name="The Broad Institute Genome Sequencing Center for Infectious Disease"/>
            <person name="Wu L."/>
            <person name="Ma J."/>
        </authorList>
    </citation>
    <scope>NUCLEOTIDE SEQUENCE [LARGE SCALE GENOMIC DNA]</scope>
    <source>
        <strain evidence="4">CGMCC 1.15905</strain>
    </source>
</reference>
<protein>
    <submittedName>
        <fullName evidence="3">Bifunctional diguanylate cyclase/phosphodiesterase</fullName>
    </submittedName>
</protein>
<dbReference type="SUPFAM" id="SSF141868">
    <property type="entry name" value="EAL domain-like"/>
    <property type="match status" value="1"/>
</dbReference>
<evidence type="ECO:0000259" key="1">
    <source>
        <dbReference type="PROSITE" id="PS50883"/>
    </source>
</evidence>
<sequence length="867" mass="96435">MAALVCPDGFQAPPAGVLAVVGARMGELLATRSLLDSVAQSEQAERLQRALYTIADLAGSDLEMSEMLRDLHRIVSELMYAENFYIALYDDHDDSLRFLYFVDLVDQEAPDQDEVIPLSRIERGLSWHLVRGRKPLMGTLQELTTQVDGHLHLHGADSLDWLGVPMIREGEVRGIVVVQSYDQAGRYTQAEMSLLAFVADHILTALERRHGRERLERRVMERTAELALANQDMRREVTERERGERLQAALYRIAELASNEETSAGFYGEVHASVGDLISAKNFYIALLSDDGATVSFPYVVDEHERDWGSRSFGRGLTEYVLRTNQPQLVDAARAEQLMASGEIEGSFVGAPTLVWLGVPLPGPEGPMGVVVVQSYQAGDDYDQRDAELLTFVSRQIASTLLRRRSNQLLHDAYADLERRVEVRTAELREQIAVREEIEARLQHQVMHDSLTNLPNRAYLRDRLERAIAKLRRAGNRRFGLLYVDIDRFKLINDSLGHGVGDAVLKEASQRLASCVREPDLVARLAGDEFCILLEEVQLPETASKVAQRIIKAFDSPLSAGGRNLKVSASIGITVVEKAEGGADAVLHEADQALYRAKERGRNRFELFDPVMQSNAMTVLNLEQGLREALAGEQFVPHFQPLVRLDDGGIVGYEALLRWDHPERGLLAPGEFLQVAEESGLIEPIDWQMFALAMKCSKDLAVDGRFVTLNVSPRLFQRPGFDTRMLALTKEAGFDPASLRLEVTEGMLLGDPDAMVAVLLRLRESKIEAALDDFGTGYSSLGHVHRFPLKMIKIDRSFITPLAGDDSRRSCAVVEAILALGHALGVDIVAEGVETQEQRDKLAAMGCVYAQGYLFGRPQPAHAWARQ</sequence>
<dbReference type="CDD" id="cd01949">
    <property type="entry name" value="GGDEF"/>
    <property type="match status" value="1"/>
</dbReference>
<proteinExistence type="predicted"/>
<evidence type="ECO:0000313" key="3">
    <source>
        <dbReference type="EMBL" id="GGA66237.1"/>
    </source>
</evidence>
<dbReference type="SMART" id="SM00052">
    <property type="entry name" value="EAL"/>
    <property type="match status" value="1"/>
</dbReference>
<feature type="domain" description="GGDEF" evidence="2">
    <location>
        <begin position="477"/>
        <end position="610"/>
    </location>
</feature>
<dbReference type="Gene3D" id="3.20.20.450">
    <property type="entry name" value="EAL domain"/>
    <property type="match status" value="1"/>
</dbReference>
<comment type="caution">
    <text evidence="3">The sequence shown here is derived from an EMBL/GenBank/DDBJ whole genome shotgun (WGS) entry which is preliminary data.</text>
</comment>
<dbReference type="Pfam" id="PF13185">
    <property type="entry name" value="GAF_2"/>
    <property type="match status" value="2"/>
</dbReference>
<dbReference type="InterPro" id="IPR052155">
    <property type="entry name" value="Biofilm_reg_signaling"/>
</dbReference>
<dbReference type="InterPro" id="IPR029787">
    <property type="entry name" value="Nucleotide_cyclase"/>
</dbReference>
<gene>
    <name evidence="3" type="ORF">GCM10011521_00370</name>
</gene>
<dbReference type="PANTHER" id="PTHR44757">
    <property type="entry name" value="DIGUANYLATE CYCLASE DGCP"/>
    <property type="match status" value="1"/>
</dbReference>
<dbReference type="Proteomes" id="UP000623419">
    <property type="component" value="Unassembled WGS sequence"/>
</dbReference>
<evidence type="ECO:0000259" key="2">
    <source>
        <dbReference type="PROSITE" id="PS50887"/>
    </source>
</evidence>
<dbReference type="EMBL" id="BMKC01000001">
    <property type="protein sequence ID" value="GGA66237.1"/>
    <property type="molecule type" value="Genomic_DNA"/>
</dbReference>
<dbReference type="InterPro" id="IPR000160">
    <property type="entry name" value="GGDEF_dom"/>
</dbReference>
<dbReference type="InterPro" id="IPR029016">
    <property type="entry name" value="GAF-like_dom_sf"/>
</dbReference>
<dbReference type="Pfam" id="PF00563">
    <property type="entry name" value="EAL"/>
    <property type="match status" value="1"/>
</dbReference>
<feature type="domain" description="EAL" evidence="1">
    <location>
        <begin position="619"/>
        <end position="867"/>
    </location>
</feature>
<dbReference type="Gene3D" id="3.30.70.270">
    <property type="match status" value="1"/>
</dbReference>